<keyword evidence="2" id="KW-0472">Membrane</keyword>
<keyword evidence="2" id="KW-1133">Transmembrane helix</keyword>
<gene>
    <name evidence="3" type="ORF">H9900_05100</name>
</gene>
<evidence type="ECO:0000313" key="3">
    <source>
        <dbReference type="EMBL" id="HIV86170.1"/>
    </source>
</evidence>
<proteinExistence type="predicted"/>
<keyword evidence="2" id="KW-0812">Transmembrane</keyword>
<protein>
    <recommendedName>
        <fullName evidence="5">Stage III sporulation protein AG</fullName>
    </recommendedName>
</protein>
<accession>A0A9D1PSN0</accession>
<evidence type="ECO:0000256" key="1">
    <source>
        <dbReference type="SAM" id="MobiDB-lite"/>
    </source>
</evidence>
<comment type="caution">
    <text evidence="3">The sequence shown here is derived from an EMBL/GenBank/DDBJ whole genome shotgun (WGS) entry which is preliminary data.</text>
</comment>
<dbReference type="AlphaFoldDB" id="A0A9D1PSN0"/>
<feature type="compositionally biased region" description="Low complexity" evidence="1">
    <location>
        <begin position="116"/>
        <end position="136"/>
    </location>
</feature>
<sequence length="191" mass="20639">MDKDNAVKWLKDRIFPKSKGKGDERGRISLLAVIIVVAAAALILLLTKNPGGTEESRTAETPPSNASEQEYVSRMEQSLETILEKISGAGDVSVRIYIDSTGEKVLAEESKKESESQNGSESSSSETRPVTSSSSSLGGDGEPYVVREKLPYPIGVIVVSEGARDSLVRNEIYEAVKALYGLSANRIKITY</sequence>
<feature type="region of interest" description="Disordered" evidence="1">
    <location>
        <begin position="51"/>
        <end position="73"/>
    </location>
</feature>
<dbReference type="EMBL" id="DXIJ01000108">
    <property type="protein sequence ID" value="HIV86170.1"/>
    <property type="molecule type" value="Genomic_DNA"/>
</dbReference>
<feature type="region of interest" description="Disordered" evidence="1">
    <location>
        <begin position="107"/>
        <end position="144"/>
    </location>
</feature>
<organism evidence="3 4">
    <name type="scientific">Candidatus Monoglobus merdigallinarum</name>
    <dbReference type="NCBI Taxonomy" id="2838698"/>
    <lineage>
        <taxon>Bacteria</taxon>
        <taxon>Bacillati</taxon>
        <taxon>Bacillota</taxon>
        <taxon>Clostridia</taxon>
        <taxon>Monoglobales</taxon>
        <taxon>Monoglobaceae</taxon>
        <taxon>Monoglobus</taxon>
    </lineage>
</organism>
<name>A0A9D1PSN0_9FIRM</name>
<evidence type="ECO:0000313" key="4">
    <source>
        <dbReference type="Proteomes" id="UP000824162"/>
    </source>
</evidence>
<reference evidence="3" key="2">
    <citation type="submission" date="2021-04" db="EMBL/GenBank/DDBJ databases">
        <authorList>
            <person name="Gilroy R."/>
        </authorList>
    </citation>
    <scope>NUCLEOTIDE SEQUENCE</scope>
    <source>
        <strain evidence="3">5790</strain>
    </source>
</reference>
<feature type="transmembrane region" description="Helical" evidence="2">
    <location>
        <begin position="28"/>
        <end position="47"/>
    </location>
</feature>
<reference evidence="3" key="1">
    <citation type="journal article" date="2021" name="PeerJ">
        <title>Extensive microbial diversity within the chicken gut microbiome revealed by metagenomics and culture.</title>
        <authorList>
            <person name="Gilroy R."/>
            <person name="Ravi A."/>
            <person name="Getino M."/>
            <person name="Pursley I."/>
            <person name="Horton D.L."/>
            <person name="Alikhan N.F."/>
            <person name="Baker D."/>
            <person name="Gharbi K."/>
            <person name="Hall N."/>
            <person name="Watson M."/>
            <person name="Adriaenssens E.M."/>
            <person name="Foster-Nyarko E."/>
            <person name="Jarju S."/>
            <person name="Secka A."/>
            <person name="Antonio M."/>
            <person name="Oren A."/>
            <person name="Chaudhuri R.R."/>
            <person name="La Ragione R."/>
            <person name="Hildebrand F."/>
            <person name="Pallen M.J."/>
        </authorList>
    </citation>
    <scope>NUCLEOTIDE SEQUENCE</scope>
    <source>
        <strain evidence="3">5790</strain>
    </source>
</reference>
<evidence type="ECO:0000256" key="2">
    <source>
        <dbReference type="SAM" id="Phobius"/>
    </source>
</evidence>
<dbReference type="Proteomes" id="UP000824162">
    <property type="component" value="Unassembled WGS sequence"/>
</dbReference>
<feature type="compositionally biased region" description="Polar residues" evidence="1">
    <location>
        <begin position="59"/>
        <end position="73"/>
    </location>
</feature>
<evidence type="ECO:0008006" key="5">
    <source>
        <dbReference type="Google" id="ProtNLM"/>
    </source>
</evidence>